<comment type="subcellular location">
    <subcellularLocation>
        <location evidence="1">Nucleus</location>
    </subcellularLocation>
</comment>
<name>G0WA62_NAUDC</name>
<keyword evidence="4" id="KW-0539">Nucleus</keyword>
<keyword evidence="3" id="KW-0813">Transport</keyword>
<dbReference type="GO" id="GO:0005634">
    <property type="term" value="C:nucleus"/>
    <property type="evidence" value="ECO:0007669"/>
    <property type="project" value="UniProtKB-SubCell"/>
</dbReference>
<dbReference type="GO" id="GO:0061608">
    <property type="term" value="F:nuclear import signal receptor activity"/>
    <property type="evidence" value="ECO:0007669"/>
    <property type="project" value="EnsemblFungi"/>
</dbReference>
<organism evidence="5 6">
    <name type="scientific">Naumovozyma dairenensis (strain ATCC 10597 / BCRC 20456 / CBS 421 / NBRC 0211 / NRRL Y-12639)</name>
    <name type="common">Saccharomyces dairenensis</name>
    <dbReference type="NCBI Taxonomy" id="1071378"/>
    <lineage>
        <taxon>Eukaryota</taxon>
        <taxon>Fungi</taxon>
        <taxon>Dikarya</taxon>
        <taxon>Ascomycota</taxon>
        <taxon>Saccharomycotina</taxon>
        <taxon>Saccharomycetes</taxon>
        <taxon>Saccharomycetales</taxon>
        <taxon>Saccharomycetaceae</taxon>
        <taxon>Naumovozyma</taxon>
    </lineage>
</organism>
<dbReference type="InterPro" id="IPR011989">
    <property type="entry name" value="ARM-like"/>
</dbReference>
<dbReference type="GO" id="GO:0006606">
    <property type="term" value="P:protein import into nucleus"/>
    <property type="evidence" value="ECO:0007669"/>
    <property type="project" value="EnsemblFungi"/>
</dbReference>
<keyword evidence="6" id="KW-1185">Reference proteome</keyword>
<protein>
    <recommendedName>
        <fullName evidence="7">Exportin-1/Importin-beta-like domain-containing protein</fullName>
    </recommendedName>
</protein>
<dbReference type="eggNOG" id="KOG2022">
    <property type="taxonomic scope" value="Eukaryota"/>
</dbReference>
<reference evidence="5 6" key="1">
    <citation type="journal article" date="2011" name="Proc. Natl. Acad. Sci. U.S.A.">
        <title>Evolutionary erosion of yeast sex chromosomes by mating-type switching accidents.</title>
        <authorList>
            <person name="Gordon J.L."/>
            <person name="Armisen D."/>
            <person name="Proux-Wera E."/>
            <person name="Oheigeartaigh S.S."/>
            <person name="Byrne K.P."/>
            <person name="Wolfe K.H."/>
        </authorList>
    </citation>
    <scope>NUCLEOTIDE SEQUENCE [LARGE SCALE GENOMIC DNA]</scope>
    <source>
        <strain evidence="6">ATCC 10597 / BCRC 20456 / CBS 421 / NBRC 0211 / NRRL Y-12639</strain>
    </source>
</reference>
<evidence type="ECO:0000313" key="5">
    <source>
        <dbReference type="EMBL" id="CCD24673.1"/>
    </source>
</evidence>
<dbReference type="HOGENOM" id="CLU_284018_0_0_1"/>
<dbReference type="PANTHER" id="PTHR12363:SF33">
    <property type="entry name" value="IMPORTIN-13"/>
    <property type="match status" value="1"/>
</dbReference>
<dbReference type="SUPFAM" id="SSF48371">
    <property type="entry name" value="ARM repeat"/>
    <property type="match status" value="1"/>
</dbReference>
<evidence type="ECO:0000256" key="3">
    <source>
        <dbReference type="ARBA" id="ARBA00022448"/>
    </source>
</evidence>
<dbReference type="GO" id="GO:0005049">
    <property type="term" value="F:nuclear export signal receptor activity"/>
    <property type="evidence" value="ECO:0007669"/>
    <property type="project" value="EnsemblFungi"/>
</dbReference>
<dbReference type="InterPro" id="IPR051345">
    <property type="entry name" value="Importin_beta-like_NTR"/>
</dbReference>
<sequence length="1008" mass="115185">MNTNTSSKEFTWKLLKANLLFLLKYGLMYANNPNQRTVLMMIIKKLMSNLSFLFNNINESGSQSEPIPNTIDTWNNPINTIIFLFSQYPNNVPNWDMVASSNQINEIFRYAIDSNIPYDQLLNFVRSSPIYNELLLTFTEIIVEDLLKLQAKRHAVTKIHKIVHEHLYITTTALIVSNLSSQQMITDDTIFASINAWINYISSIRHISSDGTMDLTEIFQKLLDLMYHSSEHTDKYLIAEKVLTIFANVFANDPLLMSFPLREQVEALFLGISRSGNGDIAQNKWMLQYMNYLVTNEMTSELKDLTVCIVDFLQINTLDVCNKLFTTISTDKFSESVSEQYIKVLLQMTNFPLVPVLQEFFSVRMVDFWLELAECYSTLSNDTLKSNANEISTDIFQQVINIYLPKISLLNEQKILQEDNDSSSLHEFDDFRKAVADLTQTLWMILGHANLTNVLIIGIGSADASTSDNIGNLYQIESMSYLLGVLLADGSDSVSPWICNVLKQNSFTIENNLLLFRHSMTKLNTNINTLDSTLSLTFARTSCALIGRLAGYFTSEPAKLSTCLEALFQGLETCTVTSGSPINGKLETIIVKTIVQLCETCRQQLSSFLEHFFNVLMSVMRPNSNVSNFTRSNLVKSVGYIIQCRVENGAQEQGKYILQLIDMIGSLIENNLNSPVLPSEQQYDYMHCLLDCILELGSSMLQSDDSENTQLLQRLPEFQQFWQNDPFYIRNKIMAMIEKALAAPEFNNRSGIIEVSCLILGRTLTVPDDEPHFLRYSMQEIINFILAHIGTCELTISLPYFVYLLEKLFKHFKDILTSEDFDFLFEKIILPGYTQYISRDPDLLQTTINLLNTILDCKPSLVIFSKHWTTFIFPELLKLLSAKERFTTIAVGKFWTKVINNKKYTQQDLQVSRQQIGAIGQDLVYQTMNGLYHTQRSDLNCYTDLIRTLVAKFPMDCKGWLIVALPQVCNKPEIHERFINKLLVTRGNRAASSVILNWWLECTSLPGY</sequence>
<evidence type="ECO:0000256" key="1">
    <source>
        <dbReference type="ARBA" id="ARBA00004123"/>
    </source>
</evidence>
<evidence type="ECO:0008006" key="7">
    <source>
        <dbReference type="Google" id="ProtNLM"/>
    </source>
</evidence>
<dbReference type="OMA" id="WMLQYMN"/>
<dbReference type="InterPro" id="IPR016024">
    <property type="entry name" value="ARM-type_fold"/>
</dbReference>
<dbReference type="Proteomes" id="UP000000689">
    <property type="component" value="Chromosome 4"/>
</dbReference>
<dbReference type="GO" id="GO:0005737">
    <property type="term" value="C:cytoplasm"/>
    <property type="evidence" value="ECO:0007669"/>
    <property type="project" value="EnsemblFungi"/>
</dbReference>
<dbReference type="Gene3D" id="1.25.10.10">
    <property type="entry name" value="Leucine-rich Repeat Variant"/>
    <property type="match status" value="1"/>
</dbReference>
<dbReference type="OrthoDB" id="2016913at2759"/>
<comment type="similarity">
    <text evidence="2">Belongs to the importin beta family.</text>
</comment>
<dbReference type="KEGG" id="ndi:NDAI_0D03590"/>
<evidence type="ECO:0000256" key="4">
    <source>
        <dbReference type="ARBA" id="ARBA00023242"/>
    </source>
</evidence>
<dbReference type="PANTHER" id="PTHR12363">
    <property type="entry name" value="TRANSPORTIN 3 AND IMPORTIN 13"/>
    <property type="match status" value="1"/>
</dbReference>
<gene>
    <name evidence="5" type="primary">NDAI0D03590</name>
    <name evidence="5" type="ordered locus">NDAI_0D03590</name>
</gene>
<evidence type="ECO:0000256" key="2">
    <source>
        <dbReference type="ARBA" id="ARBA00007991"/>
    </source>
</evidence>
<evidence type="ECO:0000313" key="6">
    <source>
        <dbReference type="Proteomes" id="UP000000689"/>
    </source>
</evidence>
<dbReference type="EMBL" id="HE580270">
    <property type="protein sequence ID" value="CCD24673.1"/>
    <property type="molecule type" value="Genomic_DNA"/>
</dbReference>
<dbReference type="AlphaFoldDB" id="G0WA62"/>
<accession>G0WA62</accession>
<proteinExistence type="inferred from homology"/>
<dbReference type="RefSeq" id="XP_003669916.1">
    <property type="nucleotide sequence ID" value="XM_003669868.1"/>
</dbReference>
<dbReference type="STRING" id="1071378.G0WA62"/>
<dbReference type="GeneID" id="11495127"/>